<dbReference type="InterPro" id="IPR050214">
    <property type="entry name" value="Cys_Synth/Cystath_Beta-Synth"/>
</dbReference>
<evidence type="ECO:0000256" key="19">
    <source>
        <dbReference type="ARBA" id="ARBA00023242"/>
    </source>
</evidence>
<dbReference type="InterPro" id="IPR046342">
    <property type="entry name" value="CBS_dom_sf"/>
</dbReference>
<dbReference type="EC" id="4.2.1.22" evidence="7 24"/>
<evidence type="ECO:0000256" key="9">
    <source>
        <dbReference type="ARBA" id="ARBA00022499"/>
    </source>
</evidence>
<dbReference type="Proteomes" id="UP001165122">
    <property type="component" value="Unassembled WGS sequence"/>
</dbReference>
<dbReference type="InterPro" id="IPR001926">
    <property type="entry name" value="TrpB-like_PALP"/>
</dbReference>
<evidence type="ECO:0000256" key="6">
    <source>
        <dbReference type="ARBA" id="ARBA00011881"/>
    </source>
</evidence>
<feature type="domain" description="CBS" evidence="26">
    <location>
        <begin position="396"/>
        <end position="455"/>
    </location>
</feature>
<evidence type="ECO:0000256" key="25">
    <source>
        <dbReference type="SAM" id="MobiDB-lite"/>
    </source>
</evidence>
<evidence type="ECO:0000256" key="22">
    <source>
        <dbReference type="ARBA" id="ARBA00047490"/>
    </source>
</evidence>
<dbReference type="OrthoDB" id="728at2759"/>
<dbReference type="GO" id="GO:0005634">
    <property type="term" value="C:nucleus"/>
    <property type="evidence" value="ECO:0007669"/>
    <property type="project" value="UniProtKB-SubCell"/>
</dbReference>
<dbReference type="FunFam" id="3.40.50.1100:FF:000118">
    <property type="entry name" value="Related to CYS4-cystathionine beta-synthase"/>
    <property type="match status" value="1"/>
</dbReference>
<comment type="pathway">
    <text evidence="4">Amino-acid biosynthesis; L-cysteine biosynthesis; L-cysteine from L-homocysteine and L-serine: step 1/2.</text>
</comment>
<evidence type="ECO:0000256" key="14">
    <source>
        <dbReference type="ARBA" id="ARBA00022843"/>
    </source>
</evidence>
<evidence type="ECO:0000256" key="4">
    <source>
        <dbReference type="ARBA" id="ARBA00005003"/>
    </source>
</evidence>
<evidence type="ECO:0000256" key="15">
    <source>
        <dbReference type="ARBA" id="ARBA00022898"/>
    </source>
</evidence>
<evidence type="ECO:0000313" key="27">
    <source>
        <dbReference type="EMBL" id="GMH64182.1"/>
    </source>
</evidence>
<keyword evidence="9" id="KW-1017">Isopeptide bond</keyword>
<keyword evidence="15 24" id="KW-0663">Pyridoxal phosphate</keyword>
<evidence type="ECO:0000256" key="17">
    <source>
        <dbReference type="ARBA" id="ARBA00023122"/>
    </source>
</evidence>
<dbReference type="CDD" id="cd04608">
    <property type="entry name" value="CBS_pair_CBS"/>
    <property type="match status" value="1"/>
</dbReference>
<dbReference type="Pfam" id="PF00571">
    <property type="entry name" value="CBS"/>
    <property type="match status" value="1"/>
</dbReference>
<dbReference type="PROSITE" id="PS00901">
    <property type="entry name" value="CYS_SYNTHASE"/>
    <property type="match status" value="1"/>
</dbReference>
<dbReference type="EMBL" id="BRXW01000540">
    <property type="protein sequence ID" value="GMH64182.1"/>
    <property type="molecule type" value="Genomic_DNA"/>
</dbReference>
<evidence type="ECO:0000256" key="13">
    <source>
        <dbReference type="ARBA" id="ARBA00022723"/>
    </source>
</evidence>
<dbReference type="FunFam" id="3.40.50.1100:FF:000003">
    <property type="entry name" value="Cystathionine beta-synthase"/>
    <property type="match status" value="1"/>
</dbReference>
<keyword evidence="8" id="KW-0963">Cytoplasm</keyword>
<evidence type="ECO:0000256" key="18">
    <source>
        <dbReference type="ARBA" id="ARBA00023239"/>
    </source>
</evidence>
<evidence type="ECO:0000259" key="26">
    <source>
        <dbReference type="PROSITE" id="PS51371"/>
    </source>
</evidence>
<dbReference type="GO" id="GO:0019343">
    <property type="term" value="P:cysteine biosynthetic process via cystathionine"/>
    <property type="evidence" value="ECO:0007669"/>
    <property type="project" value="UniProtKB-UniRule"/>
</dbReference>
<sequence>MAKAKRAAPSPSTTSAKGWKRTKGEKSSDGWVKLSKGRTTSTSVKAPPGPMNTVLEHIGNTPLVRCMKLEKEYGLDCELWAKCEFYNAGGSIKDRIGRRMVEDAEASGRLKPGDTIIEPTSGNTGIGLALCAAIKGYKCIICLPEKMSNEKVYVLQALGAQIYRTPTEAAWDAPDSHISLAKRLNAEIPNSHILDQYANPGNPLAHYDGTAEEILDQTGGQVDMFVAGAGTGGTISGTGKKLKERLGDSCTVVGVDPKGSILAVPDCLNDENRLEGYTVEGIGYDFIPDVLDRELIDVWTKSDDAASMLMMRKMIRTEGLLCGGSCGAAMSEAVKHAKSLKAGQKCVVILPDSVRNYMTKALSDNWMIDQGFIDNDLIQKKEFTGWWATKKVSDLEIKTPLTITEDVTVRGAVDLLKNEGFDMVPVVNNKGDVVGVVTEGNMTARLLSGRCTPDSQVTECLYKSFHKVKLGESLGALAGIFDHEPFALVCTDQRLFSADSVGGGKNCKTRSVVSGIVSRIDLLEFISGADSPGSPMKK</sequence>
<feature type="region of interest" description="Disordered" evidence="25">
    <location>
        <begin position="1"/>
        <end position="52"/>
    </location>
</feature>
<dbReference type="PANTHER" id="PTHR10314">
    <property type="entry name" value="CYSTATHIONINE BETA-SYNTHASE"/>
    <property type="match status" value="1"/>
</dbReference>
<keyword evidence="11 24" id="KW-0028">Amino-acid biosynthesis</keyword>
<dbReference type="GO" id="GO:0004122">
    <property type="term" value="F:cystathionine beta-synthase activity"/>
    <property type="evidence" value="ECO:0007669"/>
    <property type="project" value="UniProtKB-UniRule"/>
</dbReference>
<evidence type="ECO:0000256" key="8">
    <source>
        <dbReference type="ARBA" id="ARBA00022490"/>
    </source>
</evidence>
<comment type="subunit">
    <text evidence="6">Homotetramer.</text>
</comment>
<dbReference type="GO" id="GO:0050667">
    <property type="term" value="P:homocysteine metabolic process"/>
    <property type="evidence" value="ECO:0007669"/>
    <property type="project" value="UniProtKB-ARBA"/>
</dbReference>
<evidence type="ECO:0000256" key="10">
    <source>
        <dbReference type="ARBA" id="ARBA00022553"/>
    </source>
</evidence>
<keyword evidence="10" id="KW-0597">Phosphoprotein</keyword>
<evidence type="ECO:0000256" key="2">
    <source>
        <dbReference type="ARBA" id="ARBA00004123"/>
    </source>
</evidence>
<dbReference type="SUPFAM" id="SSF54631">
    <property type="entry name" value="CBS-domain pair"/>
    <property type="match status" value="1"/>
</dbReference>
<keyword evidence="28" id="KW-1185">Reference proteome</keyword>
<dbReference type="Gene3D" id="3.10.580.10">
    <property type="entry name" value="CBS-domain"/>
    <property type="match status" value="1"/>
</dbReference>
<dbReference type="InterPro" id="IPR005857">
    <property type="entry name" value="Cysta_beta_synth"/>
</dbReference>
<dbReference type="InterPro" id="IPR001216">
    <property type="entry name" value="P-phosphate_BS"/>
</dbReference>
<evidence type="ECO:0000256" key="21">
    <source>
        <dbReference type="ARBA" id="ARBA00045425"/>
    </source>
</evidence>
<evidence type="ECO:0000256" key="5">
    <source>
        <dbReference type="ARBA" id="ARBA00007103"/>
    </source>
</evidence>
<dbReference type="SMART" id="SM00116">
    <property type="entry name" value="CBS"/>
    <property type="match status" value="1"/>
</dbReference>
<dbReference type="NCBIfam" id="TIGR01137">
    <property type="entry name" value="cysta_beta"/>
    <property type="match status" value="1"/>
</dbReference>
<evidence type="ECO:0000256" key="23">
    <source>
        <dbReference type="PROSITE-ProRule" id="PRU00703"/>
    </source>
</evidence>
<keyword evidence="16" id="KW-0408">Iron</keyword>
<evidence type="ECO:0000256" key="11">
    <source>
        <dbReference type="ARBA" id="ARBA00022605"/>
    </source>
</evidence>
<dbReference type="InterPro" id="IPR046353">
    <property type="entry name" value="CBS_C"/>
</dbReference>
<dbReference type="AlphaFoldDB" id="A0A9W7A1I9"/>
<evidence type="ECO:0000256" key="16">
    <source>
        <dbReference type="ARBA" id="ARBA00023004"/>
    </source>
</evidence>
<dbReference type="Gene3D" id="3.40.50.1100">
    <property type="match status" value="2"/>
</dbReference>
<dbReference type="PROSITE" id="PS51371">
    <property type="entry name" value="CBS"/>
    <property type="match status" value="1"/>
</dbReference>
<keyword evidence="18 24" id="KW-0456">Lyase</keyword>
<evidence type="ECO:0000256" key="3">
    <source>
        <dbReference type="ARBA" id="ARBA00004496"/>
    </source>
</evidence>
<keyword evidence="17 23" id="KW-0129">CBS domain</keyword>
<evidence type="ECO:0000256" key="24">
    <source>
        <dbReference type="RuleBase" id="RU361204"/>
    </source>
</evidence>
<accession>A0A9W7A1I9</accession>
<evidence type="ECO:0000256" key="7">
    <source>
        <dbReference type="ARBA" id="ARBA00012041"/>
    </source>
</evidence>
<evidence type="ECO:0000256" key="1">
    <source>
        <dbReference type="ARBA" id="ARBA00001933"/>
    </source>
</evidence>
<dbReference type="CDD" id="cd01561">
    <property type="entry name" value="CBS_like"/>
    <property type="match status" value="1"/>
</dbReference>
<keyword evidence="13" id="KW-0479">Metal-binding</keyword>
<dbReference type="SUPFAM" id="SSF53686">
    <property type="entry name" value="Tryptophan synthase beta subunit-like PLP-dependent enzymes"/>
    <property type="match status" value="1"/>
</dbReference>
<evidence type="ECO:0000313" key="28">
    <source>
        <dbReference type="Proteomes" id="UP001165122"/>
    </source>
</evidence>
<comment type="cofactor">
    <cofactor evidence="1 24">
        <name>pyridoxal 5'-phosphate</name>
        <dbReference type="ChEBI" id="CHEBI:597326"/>
    </cofactor>
</comment>
<dbReference type="FunFam" id="3.10.580.10:FF:000014">
    <property type="entry name" value="Cystathionine beta-synthase"/>
    <property type="match status" value="1"/>
</dbReference>
<keyword evidence="12" id="KW-0349">Heme</keyword>
<name>A0A9W7A1I9_9STRA</name>
<evidence type="ECO:0000256" key="12">
    <source>
        <dbReference type="ARBA" id="ARBA00022617"/>
    </source>
</evidence>
<organism evidence="27 28">
    <name type="scientific">Triparma laevis f. longispina</name>
    <dbReference type="NCBI Taxonomy" id="1714387"/>
    <lineage>
        <taxon>Eukaryota</taxon>
        <taxon>Sar</taxon>
        <taxon>Stramenopiles</taxon>
        <taxon>Ochrophyta</taxon>
        <taxon>Bolidophyceae</taxon>
        <taxon>Parmales</taxon>
        <taxon>Triparmaceae</taxon>
        <taxon>Triparma</taxon>
    </lineage>
</organism>
<dbReference type="GO" id="GO:0046872">
    <property type="term" value="F:metal ion binding"/>
    <property type="evidence" value="ECO:0007669"/>
    <property type="project" value="UniProtKB-KW"/>
</dbReference>
<comment type="subcellular location">
    <subcellularLocation>
        <location evidence="3">Cytoplasm</location>
    </subcellularLocation>
    <subcellularLocation>
        <location evidence="2">Nucleus</location>
    </subcellularLocation>
</comment>
<comment type="caution">
    <text evidence="27">The sequence shown here is derived from an EMBL/GenBank/DDBJ whole genome shotgun (WGS) entry which is preliminary data.</text>
</comment>
<keyword evidence="24" id="KW-0198">Cysteine biosynthesis</keyword>
<reference evidence="28" key="1">
    <citation type="journal article" date="2023" name="Commun. Biol.">
        <title>Genome analysis of Parmales, the sister group of diatoms, reveals the evolutionary specialization of diatoms from phago-mixotrophs to photoautotrophs.</title>
        <authorList>
            <person name="Ban H."/>
            <person name="Sato S."/>
            <person name="Yoshikawa S."/>
            <person name="Yamada K."/>
            <person name="Nakamura Y."/>
            <person name="Ichinomiya M."/>
            <person name="Sato N."/>
            <person name="Blanc-Mathieu R."/>
            <person name="Endo H."/>
            <person name="Kuwata A."/>
            <person name="Ogata H."/>
        </authorList>
    </citation>
    <scope>NUCLEOTIDE SEQUENCE [LARGE SCALE GENOMIC DNA]</scope>
    <source>
        <strain evidence="28">NIES 3700</strain>
    </source>
</reference>
<protein>
    <recommendedName>
        <fullName evidence="20 24">Cystathionine beta-synthase</fullName>
        <ecNumber evidence="7 24">4.2.1.22</ecNumber>
    </recommendedName>
</protein>
<evidence type="ECO:0000256" key="20">
    <source>
        <dbReference type="ARBA" id="ARBA00026192"/>
    </source>
</evidence>
<comment type="function">
    <text evidence="21">Hydro-lyase catalyzing the first step of the transsulfuration pathway, where the hydroxyl group of L-serine is displaced by L-homocysteine in a beta-replacement reaction to form L-cystathionine, the precursor of L-cysteine. This catabolic route allows the elimination of L-methionine and the toxic metabolite L-homocysteine. Also involved in the production of hydrogen sulfide, a gasotransmitter with signaling and cytoprotective effects on neurons.</text>
</comment>
<dbReference type="GO" id="GO:0006535">
    <property type="term" value="P:cysteine biosynthetic process from serine"/>
    <property type="evidence" value="ECO:0007669"/>
    <property type="project" value="UniProtKB-UniRule"/>
</dbReference>
<comment type="catalytic activity">
    <reaction evidence="22 24">
        <text>L-homocysteine + L-serine = L,L-cystathionine + H2O</text>
        <dbReference type="Rhea" id="RHEA:10112"/>
        <dbReference type="ChEBI" id="CHEBI:15377"/>
        <dbReference type="ChEBI" id="CHEBI:33384"/>
        <dbReference type="ChEBI" id="CHEBI:58161"/>
        <dbReference type="ChEBI" id="CHEBI:58199"/>
        <dbReference type="EC" id="4.2.1.22"/>
    </reaction>
</comment>
<comment type="similarity">
    <text evidence="5 24">Belongs to the cysteine synthase/cystathionine beta-synthase family.</text>
</comment>
<dbReference type="InterPro" id="IPR036052">
    <property type="entry name" value="TrpB-like_PALP_sf"/>
</dbReference>
<gene>
    <name evidence="27" type="ORF">TrLO_g327</name>
</gene>
<keyword evidence="14" id="KW-0832">Ubl conjugation</keyword>
<dbReference type="GO" id="GO:0005737">
    <property type="term" value="C:cytoplasm"/>
    <property type="evidence" value="ECO:0007669"/>
    <property type="project" value="UniProtKB-SubCell"/>
</dbReference>
<proteinExistence type="inferred from homology"/>
<dbReference type="InterPro" id="IPR000644">
    <property type="entry name" value="CBS_dom"/>
</dbReference>
<dbReference type="Pfam" id="PF00291">
    <property type="entry name" value="PALP"/>
    <property type="match status" value="1"/>
</dbReference>
<keyword evidence="19" id="KW-0539">Nucleus</keyword>